<dbReference type="InterPro" id="IPR027038">
    <property type="entry name" value="RanGap"/>
</dbReference>
<evidence type="ECO:0000313" key="2">
    <source>
        <dbReference type="Proteomes" id="UP000444721"/>
    </source>
</evidence>
<dbReference type="Proteomes" id="UP000444721">
    <property type="component" value="Unassembled WGS sequence"/>
</dbReference>
<dbReference type="PANTHER" id="PTHR24113:SF15">
    <property type="entry name" value="NACHT DOMAIN-CONTAINING PROTEIN"/>
    <property type="match status" value="1"/>
</dbReference>
<dbReference type="GO" id="GO:0006913">
    <property type="term" value="P:nucleocytoplasmic transport"/>
    <property type="evidence" value="ECO:0007669"/>
    <property type="project" value="TreeGrafter"/>
</dbReference>
<dbReference type="SMART" id="SM00368">
    <property type="entry name" value="LRR_RI"/>
    <property type="match status" value="5"/>
</dbReference>
<dbReference type="EMBL" id="VFQX01000007">
    <property type="protein sequence ID" value="KAF0983097.1"/>
    <property type="molecule type" value="Genomic_DNA"/>
</dbReference>
<dbReference type="InterPro" id="IPR032675">
    <property type="entry name" value="LRR_dom_sf"/>
</dbReference>
<evidence type="ECO:0008006" key="3">
    <source>
        <dbReference type="Google" id="ProtNLM"/>
    </source>
</evidence>
<dbReference type="GO" id="GO:0031267">
    <property type="term" value="F:small GTPase binding"/>
    <property type="evidence" value="ECO:0007669"/>
    <property type="project" value="TreeGrafter"/>
</dbReference>
<dbReference type="GO" id="GO:0048471">
    <property type="term" value="C:perinuclear region of cytoplasm"/>
    <property type="evidence" value="ECO:0007669"/>
    <property type="project" value="TreeGrafter"/>
</dbReference>
<evidence type="ECO:0000313" key="1">
    <source>
        <dbReference type="EMBL" id="KAF0983097.1"/>
    </source>
</evidence>
<reference evidence="1 2" key="1">
    <citation type="journal article" date="2019" name="Sci. Rep.">
        <title>Nanopore sequencing improves the draft genome of the human pathogenic amoeba Naegleria fowleri.</title>
        <authorList>
            <person name="Liechti N."/>
            <person name="Schurch N."/>
            <person name="Bruggmann R."/>
            <person name="Wittwer M."/>
        </authorList>
    </citation>
    <scope>NUCLEOTIDE SEQUENCE [LARGE SCALE GENOMIC DNA]</scope>
    <source>
        <strain evidence="1 2">ATCC 30894</strain>
    </source>
</reference>
<proteinExistence type="predicted"/>
<sequence>MPKRKKLSNGGSSCQLAEMSECVEKLKTQRKKVKQDDSNFEYLSVAPVESTSATTERTNEISQDVLTNVLLRFFDFKWLFQIASLVCREWHDLAKRSQFKLNIVLSKNNNESFVHCCESGRLESVTEFVVRDLTLNSLRDICSFNLSFKFLEKLDLSRNHIGDTGIQTLARHYKAFETIKILRLRSNKISCKGAQSLKDALFSNLTYLDLSMNPIGNDGCMHLANMPFSLSLLKLKLYDCGINDDGIKSLLSSGNLNSLKWLNLRFNKIGMEGIHCLETMPKLEKLNLCYSLHKSTKDHAKKSTLFTKCLVKI</sequence>
<organism evidence="1 2">
    <name type="scientific">Naegleria fowleri</name>
    <name type="common">Brain eating amoeba</name>
    <dbReference type="NCBI Taxonomy" id="5763"/>
    <lineage>
        <taxon>Eukaryota</taxon>
        <taxon>Discoba</taxon>
        <taxon>Heterolobosea</taxon>
        <taxon>Tetramitia</taxon>
        <taxon>Eutetramitia</taxon>
        <taxon>Vahlkampfiidae</taxon>
        <taxon>Naegleria</taxon>
    </lineage>
</organism>
<comment type="caution">
    <text evidence="1">The sequence shown here is derived from an EMBL/GenBank/DDBJ whole genome shotgun (WGS) entry which is preliminary data.</text>
</comment>
<keyword evidence="2" id="KW-1185">Reference proteome</keyword>
<name>A0A6A5C0V5_NAEFO</name>
<gene>
    <name evidence="1" type="ORF">FDP41_011075</name>
</gene>
<dbReference type="InterPro" id="IPR006553">
    <property type="entry name" value="Leu-rich_rpt_Cys-con_subtyp"/>
</dbReference>
<dbReference type="VEuPathDB" id="AmoebaDB:FDP41_011075"/>
<dbReference type="Gene3D" id="3.80.10.10">
    <property type="entry name" value="Ribonuclease Inhibitor"/>
    <property type="match status" value="2"/>
</dbReference>
<dbReference type="RefSeq" id="XP_044567810.1">
    <property type="nucleotide sequence ID" value="XM_044701444.1"/>
</dbReference>
<dbReference type="VEuPathDB" id="AmoebaDB:NfTy_016830"/>
<dbReference type="OrthoDB" id="333024at2759"/>
<dbReference type="SUPFAM" id="SSF52047">
    <property type="entry name" value="RNI-like"/>
    <property type="match status" value="1"/>
</dbReference>
<dbReference type="Pfam" id="PF13516">
    <property type="entry name" value="LRR_6"/>
    <property type="match status" value="5"/>
</dbReference>
<dbReference type="AlphaFoldDB" id="A0A6A5C0V5"/>
<dbReference type="VEuPathDB" id="AmoebaDB:NF0092130"/>
<protein>
    <recommendedName>
        <fullName evidence="3">F-box domain-containing protein</fullName>
    </recommendedName>
</protein>
<dbReference type="GO" id="GO:0005829">
    <property type="term" value="C:cytosol"/>
    <property type="evidence" value="ECO:0007669"/>
    <property type="project" value="TreeGrafter"/>
</dbReference>
<dbReference type="SMART" id="SM00367">
    <property type="entry name" value="LRR_CC"/>
    <property type="match status" value="3"/>
</dbReference>
<dbReference type="GeneID" id="68118290"/>
<dbReference type="GO" id="GO:0005096">
    <property type="term" value="F:GTPase activator activity"/>
    <property type="evidence" value="ECO:0007669"/>
    <property type="project" value="InterPro"/>
</dbReference>
<accession>A0A6A5C0V5</accession>
<dbReference type="OMA" id="LAEMSEC"/>
<dbReference type="PANTHER" id="PTHR24113">
    <property type="entry name" value="RAN GTPASE-ACTIVATING PROTEIN 1"/>
    <property type="match status" value="1"/>
</dbReference>
<dbReference type="GO" id="GO:0005634">
    <property type="term" value="C:nucleus"/>
    <property type="evidence" value="ECO:0007669"/>
    <property type="project" value="TreeGrafter"/>
</dbReference>
<dbReference type="InterPro" id="IPR001611">
    <property type="entry name" value="Leu-rich_rpt"/>
</dbReference>